<accession>A0A2P5D9M1</accession>
<keyword evidence="2" id="KW-1185">Reference proteome</keyword>
<dbReference type="AlphaFoldDB" id="A0A2P5D9M1"/>
<comment type="caution">
    <text evidence="1">The sequence shown here is derived from an EMBL/GenBank/DDBJ whole genome shotgun (WGS) entry which is preliminary data.</text>
</comment>
<evidence type="ECO:0000313" key="2">
    <source>
        <dbReference type="Proteomes" id="UP000237105"/>
    </source>
</evidence>
<dbReference type="EMBL" id="JXTB01000053">
    <property type="protein sequence ID" value="PON69976.1"/>
    <property type="molecule type" value="Genomic_DNA"/>
</dbReference>
<reference evidence="2" key="1">
    <citation type="submission" date="2016-06" db="EMBL/GenBank/DDBJ databases">
        <title>Parallel loss of symbiosis genes in relatives of nitrogen-fixing non-legume Parasponia.</title>
        <authorList>
            <person name="Van Velzen R."/>
            <person name="Holmer R."/>
            <person name="Bu F."/>
            <person name="Rutten L."/>
            <person name="Van Zeijl A."/>
            <person name="Liu W."/>
            <person name="Santuari L."/>
            <person name="Cao Q."/>
            <person name="Sharma T."/>
            <person name="Shen D."/>
            <person name="Roswanjaya Y."/>
            <person name="Wardhani T."/>
            <person name="Kalhor M.S."/>
            <person name="Jansen J."/>
            <person name="Van den Hoogen J."/>
            <person name="Gungor B."/>
            <person name="Hartog M."/>
            <person name="Hontelez J."/>
            <person name="Verver J."/>
            <person name="Yang W.-C."/>
            <person name="Schijlen E."/>
            <person name="Repin R."/>
            <person name="Schilthuizen M."/>
            <person name="Schranz E."/>
            <person name="Heidstra R."/>
            <person name="Miyata K."/>
            <person name="Fedorova E."/>
            <person name="Kohlen W."/>
            <person name="Bisseling T."/>
            <person name="Smit S."/>
            <person name="Geurts R."/>
        </authorList>
    </citation>
    <scope>NUCLEOTIDE SEQUENCE [LARGE SCALE GENOMIC DNA]</scope>
    <source>
        <strain evidence="2">cv. WU1-14</strain>
    </source>
</reference>
<evidence type="ECO:0000313" key="1">
    <source>
        <dbReference type="EMBL" id="PON69976.1"/>
    </source>
</evidence>
<dbReference type="OrthoDB" id="10407533at2759"/>
<name>A0A2P5D9M1_PARAD</name>
<dbReference type="Proteomes" id="UP000237105">
    <property type="component" value="Unassembled WGS sequence"/>
</dbReference>
<proteinExistence type="predicted"/>
<organism evidence="1 2">
    <name type="scientific">Parasponia andersonii</name>
    <name type="common">Sponia andersonii</name>
    <dbReference type="NCBI Taxonomy" id="3476"/>
    <lineage>
        <taxon>Eukaryota</taxon>
        <taxon>Viridiplantae</taxon>
        <taxon>Streptophyta</taxon>
        <taxon>Embryophyta</taxon>
        <taxon>Tracheophyta</taxon>
        <taxon>Spermatophyta</taxon>
        <taxon>Magnoliopsida</taxon>
        <taxon>eudicotyledons</taxon>
        <taxon>Gunneridae</taxon>
        <taxon>Pentapetalae</taxon>
        <taxon>rosids</taxon>
        <taxon>fabids</taxon>
        <taxon>Rosales</taxon>
        <taxon>Cannabaceae</taxon>
        <taxon>Parasponia</taxon>
    </lineage>
</organism>
<protein>
    <submittedName>
        <fullName evidence="1">Uncharacterized protein</fullName>
    </submittedName>
</protein>
<gene>
    <name evidence="1" type="ORF">PanWU01x14_084400</name>
</gene>
<sequence>MDHQVVFMMIMMKTRSGKKTHCGRKSESTEILNMLDWSFYNRC</sequence>